<dbReference type="InterPro" id="IPR039774">
    <property type="entry name" value="Sin3-like"/>
</dbReference>
<feature type="domain" description="Histone deacetylase interacting" evidence="2">
    <location>
        <begin position="1"/>
        <end position="50"/>
    </location>
</feature>
<dbReference type="PANTHER" id="PTHR12346">
    <property type="entry name" value="SIN3B-RELATED"/>
    <property type="match status" value="1"/>
</dbReference>
<reference evidence="4" key="1">
    <citation type="journal article" date="2020" name="Curr. Biol.">
        <title>Chromatin organization in early land plants reveals an ancestral association between H3K27me3, transposons, and constitutive heterochromatin.</title>
        <authorList>
            <person name="Montgomery S.A."/>
            <person name="Tanizawa Y."/>
            <person name="Galik B."/>
            <person name="Wang N."/>
            <person name="Ito T."/>
            <person name="Mochizuki T."/>
            <person name="Akimcheva S."/>
            <person name="Bowman J.L."/>
            <person name="Cognat V."/>
            <person name="Marechal-Drouard L."/>
            <person name="Ekker H."/>
            <person name="Hong S.F."/>
            <person name="Kohchi T."/>
            <person name="Lin S.S."/>
            <person name="Liu L.D."/>
            <person name="Nakamura Y."/>
            <person name="Valeeva L.R."/>
            <person name="Shakirov E.V."/>
            <person name="Shippen D.E."/>
            <person name="Wei W.L."/>
            <person name="Yagura M."/>
            <person name="Yamaoka S."/>
            <person name="Yamato K.T."/>
            <person name="Liu C."/>
            <person name="Berger F."/>
        </authorList>
    </citation>
    <scope>NUCLEOTIDE SEQUENCE [LARGE SCALE GENOMIC DNA]</scope>
    <source>
        <strain evidence="4">Tak-1</strain>
    </source>
</reference>
<gene>
    <name evidence="3" type="ORF">Mp_6g11860</name>
</gene>
<dbReference type="GO" id="GO:0000118">
    <property type="term" value="C:histone deacetylase complex"/>
    <property type="evidence" value="ECO:0007669"/>
    <property type="project" value="TreeGrafter"/>
</dbReference>
<proteinExistence type="predicted"/>
<evidence type="ECO:0000259" key="2">
    <source>
        <dbReference type="SMART" id="SM00761"/>
    </source>
</evidence>
<dbReference type="GO" id="GO:0000122">
    <property type="term" value="P:negative regulation of transcription by RNA polymerase II"/>
    <property type="evidence" value="ECO:0007669"/>
    <property type="project" value="TreeGrafter"/>
</dbReference>
<dbReference type="InterPro" id="IPR013194">
    <property type="entry name" value="HDAC_interact_dom"/>
</dbReference>
<dbReference type="AlphaFoldDB" id="A0AAF6BR20"/>
<keyword evidence="1" id="KW-0678">Repressor</keyword>
<sequence>MRKNQYEEILFRCEDEQFELDMLLESTNDTARRVTKLLDTLQDPSLSKLNLHVEDHLTPINLRCVERIFGDHGLEVVDQVRKNPSVALPIILNRLKLKQDELSSFRTDMNKVWAEVYAKNYHKSLNYRKSNGSSSSAMKTAVLAMMSRY</sequence>
<dbReference type="EMBL" id="AP019871">
    <property type="protein sequence ID" value="BBN14454.1"/>
    <property type="molecule type" value="Genomic_DNA"/>
</dbReference>
<protein>
    <recommendedName>
        <fullName evidence="2">Histone deacetylase interacting domain-containing protein</fullName>
    </recommendedName>
</protein>
<dbReference type="Pfam" id="PF08295">
    <property type="entry name" value="Sin3_corepress"/>
    <property type="match status" value="1"/>
</dbReference>
<dbReference type="GO" id="GO:0000785">
    <property type="term" value="C:chromatin"/>
    <property type="evidence" value="ECO:0007669"/>
    <property type="project" value="TreeGrafter"/>
</dbReference>
<dbReference type="GO" id="GO:0003714">
    <property type="term" value="F:transcription corepressor activity"/>
    <property type="evidence" value="ECO:0007669"/>
    <property type="project" value="InterPro"/>
</dbReference>
<evidence type="ECO:0000256" key="1">
    <source>
        <dbReference type="ARBA" id="ARBA00022491"/>
    </source>
</evidence>
<dbReference type="Proteomes" id="UP001162541">
    <property type="component" value="Chromosome 6"/>
</dbReference>
<accession>A0AAF6BR20</accession>
<dbReference type="PANTHER" id="PTHR12346:SF0">
    <property type="entry name" value="SIN3A, ISOFORM G"/>
    <property type="match status" value="1"/>
</dbReference>
<name>A0AAF6BR20_MARPO</name>
<evidence type="ECO:0000313" key="4">
    <source>
        <dbReference type="Proteomes" id="UP001162541"/>
    </source>
</evidence>
<organism evidence="3 4">
    <name type="scientific">Marchantia polymorpha subsp. ruderalis</name>
    <dbReference type="NCBI Taxonomy" id="1480154"/>
    <lineage>
        <taxon>Eukaryota</taxon>
        <taxon>Viridiplantae</taxon>
        <taxon>Streptophyta</taxon>
        <taxon>Embryophyta</taxon>
        <taxon>Marchantiophyta</taxon>
        <taxon>Marchantiopsida</taxon>
        <taxon>Marchantiidae</taxon>
        <taxon>Marchantiales</taxon>
        <taxon>Marchantiaceae</taxon>
        <taxon>Marchantia</taxon>
    </lineage>
</organism>
<dbReference type="SMART" id="SM00761">
    <property type="entry name" value="HDAC_interact"/>
    <property type="match status" value="1"/>
</dbReference>
<evidence type="ECO:0000313" key="3">
    <source>
        <dbReference type="EMBL" id="BBN14454.1"/>
    </source>
</evidence>